<comment type="function">
    <text evidence="6">Part of the dynactin complex that activates the molecular motor dynein for ultra-processive transport along microtubules.</text>
</comment>
<keyword evidence="10" id="KW-1185">Reference proteome</keyword>
<dbReference type="Pfam" id="PF14602">
    <property type="entry name" value="Hexapep_2"/>
    <property type="match status" value="1"/>
</dbReference>
<proteinExistence type="inferred from homology"/>
<dbReference type="Pfam" id="PF00132">
    <property type="entry name" value="Hexapep"/>
    <property type="match status" value="1"/>
</dbReference>
<dbReference type="RefSeq" id="WP_051500400.1">
    <property type="nucleotide sequence ID" value="NZ_CP076607.1"/>
</dbReference>
<comment type="similarity">
    <text evidence="2">Belongs to the dynactin subunits 5/6 family. Dynactin subunit 6 subfamily.</text>
</comment>
<name>A0A1H8FFN5_9BACL</name>
<dbReference type="OrthoDB" id="9803036at2"/>
<dbReference type="Proteomes" id="UP000683429">
    <property type="component" value="Chromosome"/>
</dbReference>
<dbReference type="GO" id="GO:0016740">
    <property type="term" value="F:transferase activity"/>
    <property type="evidence" value="ECO:0007669"/>
    <property type="project" value="UniProtKB-KW"/>
</dbReference>
<dbReference type="InterPro" id="IPR027777">
    <property type="entry name" value="DCTN6"/>
</dbReference>
<dbReference type="EMBL" id="CP076607">
    <property type="protein sequence ID" value="QWU13861.1"/>
    <property type="molecule type" value="Genomic_DNA"/>
</dbReference>
<dbReference type="GO" id="GO:0070840">
    <property type="term" value="F:dynein complex binding"/>
    <property type="evidence" value="ECO:0007669"/>
    <property type="project" value="TreeGrafter"/>
</dbReference>
<keyword evidence="5" id="KW-0206">Cytoskeleton</keyword>
<evidence type="ECO:0000256" key="2">
    <source>
        <dbReference type="ARBA" id="ARBA00007719"/>
    </source>
</evidence>
<sequence>MSFSQHSKVNIDPSAIIMEGVIINGDVSIGAETVVLSGAVISSEGSPLQIGGRCIIMENAVLRATKRHPLTIEDHVLVGPHSHVSGAIIGEGSFIATGATIFGGSELGEGCMIGVNAVVHIGTCCPESFFVPIGYTAVGNPAEVFSPLEIERVHDKIFQMGFTNYLFNFDSHNMTNGEATKLLCDKYVQHYIRNTRR</sequence>
<dbReference type="Gene3D" id="2.160.10.10">
    <property type="entry name" value="Hexapeptide repeat proteins"/>
    <property type="match status" value="1"/>
</dbReference>
<reference evidence="7 10" key="2">
    <citation type="submission" date="2021-06" db="EMBL/GenBank/DDBJ databases">
        <title>Whole genome sequence of Paenibacillus sophorae DSM23020 for comparative genomics.</title>
        <authorList>
            <person name="Kim M.-J."/>
            <person name="Lee G."/>
            <person name="Shin J.-H."/>
        </authorList>
    </citation>
    <scope>NUCLEOTIDE SEQUENCE [LARGE SCALE GENOMIC DNA]</scope>
    <source>
        <strain evidence="7 10">DSM 23020</strain>
    </source>
</reference>
<dbReference type="PANTHER" id="PTHR13072">
    <property type="entry name" value="DYNACTIN 6"/>
    <property type="match status" value="1"/>
</dbReference>
<dbReference type="AlphaFoldDB" id="A0A1H8FFN5"/>
<organism evidence="8 9">
    <name type="scientific">Paenibacillus sophorae</name>
    <dbReference type="NCBI Taxonomy" id="1333845"/>
    <lineage>
        <taxon>Bacteria</taxon>
        <taxon>Bacillati</taxon>
        <taxon>Bacillota</taxon>
        <taxon>Bacilli</taxon>
        <taxon>Bacillales</taxon>
        <taxon>Paenibacillaceae</taxon>
        <taxon>Paenibacillus</taxon>
    </lineage>
</organism>
<dbReference type="EMBL" id="FODH01000001">
    <property type="protein sequence ID" value="SEN30671.1"/>
    <property type="molecule type" value="Genomic_DNA"/>
</dbReference>
<evidence type="ECO:0000313" key="9">
    <source>
        <dbReference type="Proteomes" id="UP000198809"/>
    </source>
</evidence>
<dbReference type="STRING" id="1333845.SAMN04487895_101107"/>
<keyword evidence="4" id="KW-0963">Cytoplasm</keyword>
<evidence type="ECO:0000256" key="1">
    <source>
        <dbReference type="ARBA" id="ARBA00004245"/>
    </source>
</evidence>
<gene>
    <name evidence="7" type="ORF">KP014_18095</name>
    <name evidence="8" type="ORF">SAMN04487895_101107</name>
</gene>
<accession>A0A1H8FFN5</accession>
<evidence type="ECO:0000256" key="4">
    <source>
        <dbReference type="ARBA" id="ARBA00022490"/>
    </source>
</evidence>
<evidence type="ECO:0000313" key="10">
    <source>
        <dbReference type="Proteomes" id="UP000683429"/>
    </source>
</evidence>
<evidence type="ECO:0000256" key="6">
    <source>
        <dbReference type="ARBA" id="ARBA00034687"/>
    </source>
</evidence>
<dbReference type="PANTHER" id="PTHR13072:SF0">
    <property type="entry name" value="DYNACTIN SUBUNIT 6"/>
    <property type="match status" value="1"/>
</dbReference>
<evidence type="ECO:0000313" key="8">
    <source>
        <dbReference type="EMBL" id="SEN30671.1"/>
    </source>
</evidence>
<evidence type="ECO:0000256" key="5">
    <source>
        <dbReference type="ARBA" id="ARBA00023212"/>
    </source>
</evidence>
<keyword evidence="8" id="KW-0808">Transferase</keyword>
<comment type="subcellular location">
    <subcellularLocation>
        <location evidence="1">Cytoplasm</location>
        <location evidence="1">Cytoskeleton</location>
    </subcellularLocation>
</comment>
<dbReference type="GO" id="GO:0005869">
    <property type="term" value="C:dynactin complex"/>
    <property type="evidence" value="ECO:0007669"/>
    <property type="project" value="InterPro"/>
</dbReference>
<evidence type="ECO:0000313" key="7">
    <source>
        <dbReference type="EMBL" id="QWU13861.1"/>
    </source>
</evidence>
<dbReference type="InterPro" id="IPR011004">
    <property type="entry name" value="Trimer_LpxA-like_sf"/>
</dbReference>
<protein>
    <recommendedName>
        <fullName evidence="3">Dynactin subunit 6</fullName>
    </recommendedName>
</protein>
<dbReference type="SUPFAM" id="SSF51161">
    <property type="entry name" value="Trimeric LpxA-like enzymes"/>
    <property type="match status" value="1"/>
</dbReference>
<dbReference type="Proteomes" id="UP000198809">
    <property type="component" value="Unassembled WGS sequence"/>
</dbReference>
<dbReference type="InterPro" id="IPR001451">
    <property type="entry name" value="Hexapep"/>
</dbReference>
<evidence type="ECO:0000256" key="3">
    <source>
        <dbReference type="ARBA" id="ARBA00016573"/>
    </source>
</evidence>
<reference evidence="8 9" key="1">
    <citation type="submission" date="2016-10" db="EMBL/GenBank/DDBJ databases">
        <authorList>
            <person name="de Groot N.N."/>
        </authorList>
    </citation>
    <scope>NUCLEOTIDE SEQUENCE [LARGE SCALE GENOMIC DNA]</scope>
    <source>
        <strain evidence="8 9">CGMCC 1.10238</strain>
    </source>
</reference>